<evidence type="ECO:0000313" key="4">
    <source>
        <dbReference type="EMBL" id="SMC20556.1"/>
    </source>
</evidence>
<protein>
    <submittedName>
        <fullName evidence="4">FlgN protein</fullName>
    </submittedName>
</protein>
<evidence type="ECO:0000313" key="5">
    <source>
        <dbReference type="Proteomes" id="UP000192761"/>
    </source>
</evidence>
<dbReference type="Proteomes" id="UP000192761">
    <property type="component" value="Unassembled WGS sequence"/>
</dbReference>
<dbReference type="RefSeq" id="WP_084089511.1">
    <property type="nucleotide sequence ID" value="NZ_FWXD01000004.1"/>
</dbReference>
<gene>
    <name evidence="4" type="ORF">SAMN02745857_01007</name>
</gene>
<evidence type="ECO:0000256" key="2">
    <source>
        <dbReference type="ARBA" id="ARBA00007703"/>
    </source>
</evidence>
<dbReference type="OrthoDB" id="9131866at2"/>
<dbReference type="Gene3D" id="1.20.58.300">
    <property type="entry name" value="FlgN-like"/>
    <property type="match status" value="1"/>
</dbReference>
<dbReference type="AlphaFoldDB" id="A0A1W1X9G6"/>
<keyword evidence="5" id="KW-1185">Reference proteome</keyword>
<reference evidence="4 5" key="1">
    <citation type="submission" date="2017-04" db="EMBL/GenBank/DDBJ databases">
        <authorList>
            <person name="Afonso C.L."/>
            <person name="Miller P.J."/>
            <person name="Scott M.A."/>
            <person name="Spackman E."/>
            <person name="Goraichik I."/>
            <person name="Dimitrov K.M."/>
            <person name="Suarez D.L."/>
            <person name="Swayne D.E."/>
        </authorList>
    </citation>
    <scope>NUCLEOTIDE SEQUENCE [LARGE SCALE GENOMIC DNA]</scope>
    <source>
        <strain evidence="4 5">DSM 23236</strain>
    </source>
</reference>
<dbReference type="InterPro" id="IPR007809">
    <property type="entry name" value="FlgN-like"/>
</dbReference>
<accession>A0A1W1X9G6</accession>
<comment type="function">
    <text evidence="1">Required for the efficient initiation of filament assembly.</text>
</comment>
<dbReference type="InterPro" id="IPR036679">
    <property type="entry name" value="FlgN-like_sf"/>
</dbReference>
<name>A0A1W1X9G6_9NEIS</name>
<comment type="similarity">
    <text evidence="2">Belongs to the FlgN family.</text>
</comment>
<keyword evidence="3" id="KW-1005">Bacterial flagellum biogenesis</keyword>
<evidence type="ECO:0000256" key="3">
    <source>
        <dbReference type="ARBA" id="ARBA00022795"/>
    </source>
</evidence>
<dbReference type="STRING" id="1121001.SAMN02745857_01007"/>
<dbReference type="GO" id="GO:0044780">
    <property type="term" value="P:bacterial-type flagellum assembly"/>
    <property type="evidence" value="ECO:0007669"/>
    <property type="project" value="InterPro"/>
</dbReference>
<dbReference type="Pfam" id="PF05130">
    <property type="entry name" value="FlgN"/>
    <property type="match status" value="1"/>
</dbReference>
<proteinExistence type="inferred from homology"/>
<organism evidence="4 5">
    <name type="scientific">Andreprevotia lacus DSM 23236</name>
    <dbReference type="NCBI Taxonomy" id="1121001"/>
    <lineage>
        <taxon>Bacteria</taxon>
        <taxon>Pseudomonadati</taxon>
        <taxon>Pseudomonadota</taxon>
        <taxon>Betaproteobacteria</taxon>
        <taxon>Neisseriales</taxon>
        <taxon>Chitinibacteraceae</taxon>
        <taxon>Andreprevotia</taxon>
    </lineage>
</organism>
<evidence type="ECO:0000256" key="1">
    <source>
        <dbReference type="ARBA" id="ARBA00002397"/>
    </source>
</evidence>
<dbReference type="SUPFAM" id="SSF140566">
    <property type="entry name" value="FlgN-like"/>
    <property type="match status" value="1"/>
</dbReference>
<sequence length="161" mass="17544">MSVTIGSTPSSPWLLLVTTTCNALDQLLQILLHEQNLLTHNQIDQLAGVSLRKQQAANEAEAAGEQLQLALQHAGVTPGTDVTVWFEQHAPEALETWQLLRETARQAELYNRSNGLLIETRRQLLDQFVSQLASARGDALSYSAKGRLTAGGSGSLSRDKI</sequence>
<dbReference type="EMBL" id="FWXD01000004">
    <property type="protein sequence ID" value="SMC20556.1"/>
    <property type="molecule type" value="Genomic_DNA"/>
</dbReference>